<organism evidence="2 3">
    <name type="scientific">Trichocladium antarcticum</name>
    <dbReference type="NCBI Taxonomy" id="1450529"/>
    <lineage>
        <taxon>Eukaryota</taxon>
        <taxon>Fungi</taxon>
        <taxon>Dikarya</taxon>
        <taxon>Ascomycota</taxon>
        <taxon>Pezizomycotina</taxon>
        <taxon>Sordariomycetes</taxon>
        <taxon>Sordariomycetidae</taxon>
        <taxon>Sordariales</taxon>
        <taxon>Chaetomiaceae</taxon>
        <taxon>Trichocladium</taxon>
    </lineage>
</organism>
<protein>
    <submittedName>
        <fullName evidence="2">Uncharacterized protein</fullName>
    </submittedName>
</protein>
<gene>
    <name evidence="2" type="ORF">BT67DRAFT_288451</name>
</gene>
<dbReference type="EMBL" id="MU853407">
    <property type="protein sequence ID" value="KAK4134980.1"/>
    <property type="molecule type" value="Genomic_DNA"/>
</dbReference>
<dbReference type="AlphaFoldDB" id="A0AAN6ULK2"/>
<reference evidence="2" key="2">
    <citation type="submission" date="2023-05" db="EMBL/GenBank/DDBJ databases">
        <authorList>
            <consortium name="Lawrence Berkeley National Laboratory"/>
            <person name="Steindorff A."/>
            <person name="Hensen N."/>
            <person name="Bonometti L."/>
            <person name="Westerberg I."/>
            <person name="Brannstrom I.O."/>
            <person name="Guillou S."/>
            <person name="Cros-Aarteil S."/>
            <person name="Calhoun S."/>
            <person name="Haridas S."/>
            <person name="Kuo A."/>
            <person name="Mondo S."/>
            <person name="Pangilinan J."/>
            <person name="Riley R."/>
            <person name="Labutti K."/>
            <person name="Andreopoulos B."/>
            <person name="Lipzen A."/>
            <person name="Chen C."/>
            <person name="Yanf M."/>
            <person name="Daum C."/>
            <person name="Ng V."/>
            <person name="Clum A."/>
            <person name="Ohm R."/>
            <person name="Martin F."/>
            <person name="Silar P."/>
            <person name="Natvig D."/>
            <person name="Lalanne C."/>
            <person name="Gautier V."/>
            <person name="Ament-Velasquez S.L."/>
            <person name="Kruys A."/>
            <person name="Hutchinson M.I."/>
            <person name="Powell A.J."/>
            <person name="Barry K."/>
            <person name="Miller A.N."/>
            <person name="Grigoriev I.V."/>
            <person name="Debuchy R."/>
            <person name="Gladieux P."/>
            <person name="Thoren M.H."/>
            <person name="Johannesson H."/>
        </authorList>
    </citation>
    <scope>NUCLEOTIDE SEQUENCE</scope>
    <source>
        <strain evidence="2">CBS 123565</strain>
    </source>
</reference>
<evidence type="ECO:0000313" key="2">
    <source>
        <dbReference type="EMBL" id="KAK4134980.1"/>
    </source>
</evidence>
<feature type="region of interest" description="Disordered" evidence="1">
    <location>
        <begin position="1"/>
        <end position="25"/>
    </location>
</feature>
<evidence type="ECO:0000313" key="3">
    <source>
        <dbReference type="Proteomes" id="UP001304895"/>
    </source>
</evidence>
<sequence length="109" mass="11666">MQRRTPAPKLWLPGLPMAPSPGRESTYEVPEAWYGVDAGCGTGLACTVENELSDFQQQLDSLTDRIESDDDSSDKPSANILPGFLRLSAARLSSVMPITSTPTSSPPEG</sequence>
<proteinExistence type="predicted"/>
<comment type="caution">
    <text evidence="2">The sequence shown here is derived from an EMBL/GenBank/DDBJ whole genome shotgun (WGS) entry which is preliminary data.</text>
</comment>
<reference evidence="2" key="1">
    <citation type="journal article" date="2023" name="Mol. Phylogenet. Evol.">
        <title>Genome-scale phylogeny and comparative genomics of the fungal order Sordariales.</title>
        <authorList>
            <person name="Hensen N."/>
            <person name="Bonometti L."/>
            <person name="Westerberg I."/>
            <person name="Brannstrom I.O."/>
            <person name="Guillou S."/>
            <person name="Cros-Aarteil S."/>
            <person name="Calhoun S."/>
            <person name="Haridas S."/>
            <person name="Kuo A."/>
            <person name="Mondo S."/>
            <person name="Pangilinan J."/>
            <person name="Riley R."/>
            <person name="LaButti K."/>
            <person name="Andreopoulos B."/>
            <person name="Lipzen A."/>
            <person name="Chen C."/>
            <person name="Yan M."/>
            <person name="Daum C."/>
            <person name="Ng V."/>
            <person name="Clum A."/>
            <person name="Steindorff A."/>
            <person name="Ohm R.A."/>
            <person name="Martin F."/>
            <person name="Silar P."/>
            <person name="Natvig D.O."/>
            <person name="Lalanne C."/>
            <person name="Gautier V."/>
            <person name="Ament-Velasquez S.L."/>
            <person name="Kruys A."/>
            <person name="Hutchinson M.I."/>
            <person name="Powell A.J."/>
            <person name="Barry K."/>
            <person name="Miller A.N."/>
            <person name="Grigoriev I.V."/>
            <person name="Debuchy R."/>
            <person name="Gladieux P."/>
            <person name="Hiltunen Thoren M."/>
            <person name="Johannesson H."/>
        </authorList>
    </citation>
    <scope>NUCLEOTIDE SEQUENCE</scope>
    <source>
        <strain evidence="2">CBS 123565</strain>
    </source>
</reference>
<dbReference type="Proteomes" id="UP001304895">
    <property type="component" value="Unassembled WGS sequence"/>
</dbReference>
<name>A0AAN6ULK2_9PEZI</name>
<keyword evidence="3" id="KW-1185">Reference proteome</keyword>
<accession>A0AAN6ULK2</accession>
<evidence type="ECO:0000256" key="1">
    <source>
        <dbReference type="SAM" id="MobiDB-lite"/>
    </source>
</evidence>